<dbReference type="InterPro" id="IPR020013">
    <property type="entry name" value="Flagellar_FlgE/F/G"/>
</dbReference>
<dbReference type="AlphaFoldDB" id="A0A4R3M084"/>
<dbReference type="InterPro" id="IPR011491">
    <property type="entry name" value="FlgE_D2"/>
</dbReference>
<protein>
    <recommendedName>
        <fullName evidence="3 5">Flagellar hook protein FlgE</fullName>
    </recommendedName>
</protein>
<comment type="similarity">
    <text evidence="2 5">Belongs to the flagella basal body rod proteins family.</text>
</comment>
<dbReference type="RefSeq" id="WP_132807532.1">
    <property type="nucleotide sequence ID" value="NZ_SMAK01000011.1"/>
</dbReference>
<keyword evidence="9" id="KW-0969">Cilium</keyword>
<dbReference type="Gene3D" id="2.60.98.20">
    <property type="entry name" value="Flagellar hook protein FlgE"/>
    <property type="match status" value="1"/>
</dbReference>
<comment type="caution">
    <text evidence="9">The sequence shown here is derived from an EMBL/GenBank/DDBJ whole genome shotgun (WGS) entry which is preliminary data.</text>
</comment>
<feature type="domain" description="Flagellar hook protein FlgE D2" evidence="7">
    <location>
        <begin position="228"/>
        <end position="338"/>
    </location>
</feature>
<evidence type="ECO:0000313" key="9">
    <source>
        <dbReference type="EMBL" id="TCT06461.1"/>
    </source>
</evidence>
<dbReference type="PANTHER" id="PTHR30435">
    <property type="entry name" value="FLAGELLAR PROTEIN"/>
    <property type="match status" value="1"/>
</dbReference>
<evidence type="ECO:0000256" key="5">
    <source>
        <dbReference type="RuleBase" id="RU362116"/>
    </source>
</evidence>
<dbReference type="Pfam" id="PF22692">
    <property type="entry name" value="LlgE_F_G_D1"/>
    <property type="match status" value="1"/>
</dbReference>
<evidence type="ECO:0000256" key="1">
    <source>
        <dbReference type="ARBA" id="ARBA00004117"/>
    </source>
</evidence>
<feature type="domain" description="Flagellar hook protein FlgE/F/G-like D1" evidence="8">
    <location>
        <begin position="85"/>
        <end position="146"/>
    </location>
</feature>
<evidence type="ECO:0000256" key="4">
    <source>
        <dbReference type="ARBA" id="ARBA00023143"/>
    </source>
</evidence>
<evidence type="ECO:0000313" key="10">
    <source>
        <dbReference type="Proteomes" id="UP000295678"/>
    </source>
</evidence>
<evidence type="ECO:0000259" key="7">
    <source>
        <dbReference type="Pfam" id="PF07559"/>
    </source>
</evidence>
<dbReference type="InterPro" id="IPR037925">
    <property type="entry name" value="FlgE/F/G-like"/>
</dbReference>
<sequence length="453" mass="48058">MGIYGALATAVAGLKAQSFALEHISGNIANSQTIGFKRTETSFADLVPASPYYKQLAGSVQVSTRATNNIQGDLRSVETPTFMGINGNGFFMVERRADVADGKPVFEGVDYFTRRGDFEFDRNGYLVNGAGYYLKAIRVDPQTGNLVGSQPEPVQITNDFLPAKQTTSINLRANLAAYPKTTDADPAIPGSELLNPASYNNDPRASGDGFVQGQDVDDFLNQSIAGGAVTVYDSTGNAVNIQMRWAKISSSPDTWNLFYQTNSSATGTAPAWQNVGQDYVFNASGQLDPDIPSVNIANVTVNGVSVGDIMLNHGTNGITQFADSNGNVQVTELVQNGYAAGELVGVSISAAGRIVASYTNGRTVDLYEVRLASFNAENKLQKLDGGAFAVTQDSGPAMLGAQGNIIGAAIESSNTDIADEFTKLIVTQQAYAAGTRIVTTSNEMLQEALNMIR</sequence>
<dbReference type="InterPro" id="IPR010930">
    <property type="entry name" value="Flg_bb/hook_C_dom"/>
</dbReference>
<evidence type="ECO:0000256" key="3">
    <source>
        <dbReference type="ARBA" id="ARBA00019015"/>
    </source>
</evidence>
<gene>
    <name evidence="9" type="ORF">EDC22_11144</name>
</gene>
<comment type="function">
    <text evidence="5">A flexible structure which links the flagellar filament to the drive apparatus in the basal body.</text>
</comment>
<proteinExistence type="inferred from homology"/>
<keyword evidence="9" id="KW-0966">Cell projection</keyword>
<comment type="subcellular location">
    <subcellularLocation>
        <location evidence="1 5">Bacterial flagellum basal body</location>
    </subcellularLocation>
</comment>
<dbReference type="GO" id="GO:0009424">
    <property type="term" value="C:bacterial-type flagellum hook"/>
    <property type="evidence" value="ECO:0007669"/>
    <property type="project" value="TreeGrafter"/>
</dbReference>
<dbReference type="Proteomes" id="UP000295678">
    <property type="component" value="Unassembled WGS sequence"/>
</dbReference>
<dbReference type="Pfam" id="PF06429">
    <property type="entry name" value="Flg_bbr_C"/>
    <property type="match status" value="1"/>
</dbReference>
<feature type="domain" description="Flagellar basal-body/hook protein C-terminal" evidence="6">
    <location>
        <begin position="409"/>
        <end position="451"/>
    </location>
</feature>
<dbReference type="SUPFAM" id="SSF117143">
    <property type="entry name" value="Flagellar hook protein flgE"/>
    <property type="match status" value="1"/>
</dbReference>
<organism evidence="9 10">
    <name type="scientific">Tepidamorphus gemmatus</name>
    <dbReference type="NCBI Taxonomy" id="747076"/>
    <lineage>
        <taxon>Bacteria</taxon>
        <taxon>Pseudomonadati</taxon>
        <taxon>Pseudomonadota</taxon>
        <taxon>Alphaproteobacteria</taxon>
        <taxon>Hyphomicrobiales</taxon>
        <taxon>Tepidamorphaceae</taxon>
        <taxon>Tepidamorphus</taxon>
    </lineage>
</organism>
<evidence type="ECO:0000259" key="6">
    <source>
        <dbReference type="Pfam" id="PF06429"/>
    </source>
</evidence>
<dbReference type="EMBL" id="SMAK01000011">
    <property type="protein sequence ID" value="TCT06461.1"/>
    <property type="molecule type" value="Genomic_DNA"/>
</dbReference>
<evidence type="ECO:0000259" key="8">
    <source>
        <dbReference type="Pfam" id="PF22692"/>
    </source>
</evidence>
<keyword evidence="9" id="KW-0282">Flagellum</keyword>
<reference evidence="9 10" key="1">
    <citation type="submission" date="2019-03" db="EMBL/GenBank/DDBJ databases">
        <title>Genomic Encyclopedia of Type Strains, Phase IV (KMG-IV): sequencing the most valuable type-strain genomes for metagenomic binning, comparative biology and taxonomic classification.</title>
        <authorList>
            <person name="Goeker M."/>
        </authorList>
    </citation>
    <scope>NUCLEOTIDE SEQUENCE [LARGE SCALE GENOMIC DNA]</scope>
    <source>
        <strain evidence="9 10">DSM 19345</strain>
    </source>
</reference>
<evidence type="ECO:0000256" key="2">
    <source>
        <dbReference type="ARBA" id="ARBA00009677"/>
    </source>
</evidence>
<dbReference type="GO" id="GO:0005829">
    <property type="term" value="C:cytosol"/>
    <property type="evidence" value="ECO:0007669"/>
    <property type="project" value="TreeGrafter"/>
</dbReference>
<dbReference type="GO" id="GO:0009425">
    <property type="term" value="C:bacterial-type flagellum basal body"/>
    <property type="evidence" value="ECO:0007669"/>
    <property type="project" value="UniProtKB-SubCell"/>
</dbReference>
<keyword evidence="4 5" id="KW-0975">Bacterial flagellum</keyword>
<dbReference type="InterPro" id="IPR037058">
    <property type="entry name" value="Falgellar_hook_FlgE_sf"/>
</dbReference>
<dbReference type="InterPro" id="IPR053967">
    <property type="entry name" value="LlgE_F_G-like_D1"/>
</dbReference>
<name>A0A4R3M084_9HYPH</name>
<dbReference type="Pfam" id="PF07559">
    <property type="entry name" value="FlgE_D2"/>
    <property type="match status" value="1"/>
</dbReference>
<keyword evidence="10" id="KW-1185">Reference proteome</keyword>
<dbReference type="PANTHER" id="PTHR30435:SF1">
    <property type="entry name" value="FLAGELLAR HOOK PROTEIN FLGE"/>
    <property type="match status" value="1"/>
</dbReference>
<accession>A0A4R3M084</accession>
<dbReference type="GO" id="GO:0071978">
    <property type="term" value="P:bacterial-type flagellum-dependent swarming motility"/>
    <property type="evidence" value="ECO:0007669"/>
    <property type="project" value="TreeGrafter"/>
</dbReference>
<dbReference type="NCBIfam" id="TIGR03506">
    <property type="entry name" value="FlgEFG_subfam"/>
    <property type="match status" value="1"/>
</dbReference>
<dbReference type="OrthoDB" id="8372879at2"/>